<keyword evidence="2" id="KW-0812">Transmembrane</keyword>
<accession>S3D6Y4</accession>
<organism evidence="4 5">
    <name type="scientific">Glarea lozoyensis (strain ATCC 20868 / MF5171)</name>
    <dbReference type="NCBI Taxonomy" id="1116229"/>
    <lineage>
        <taxon>Eukaryota</taxon>
        <taxon>Fungi</taxon>
        <taxon>Dikarya</taxon>
        <taxon>Ascomycota</taxon>
        <taxon>Pezizomycotina</taxon>
        <taxon>Leotiomycetes</taxon>
        <taxon>Helotiales</taxon>
        <taxon>Helotiaceae</taxon>
        <taxon>Glarea</taxon>
    </lineage>
</organism>
<dbReference type="PANTHER" id="PTHR36089">
    <property type="entry name" value="CHITIN SYNTHASE 3 COMPLEX PROTEIN CSI2-RELATED"/>
    <property type="match status" value="1"/>
</dbReference>
<gene>
    <name evidence="4" type="ORF">GLAREA_05901</name>
</gene>
<evidence type="ECO:0008006" key="6">
    <source>
        <dbReference type="Google" id="ProtNLM"/>
    </source>
</evidence>
<dbReference type="InterPro" id="IPR051009">
    <property type="entry name" value="PRM"/>
</dbReference>
<dbReference type="RefSeq" id="XP_008079506.1">
    <property type="nucleotide sequence ID" value="XM_008081315.1"/>
</dbReference>
<dbReference type="AlphaFoldDB" id="S3D6Y4"/>
<feature type="chain" id="PRO_5004508162" description="CSI2 protein" evidence="3">
    <location>
        <begin position="25"/>
        <end position="391"/>
    </location>
</feature>
<reference evidence="4 5" key="1">
    <citation type="journal article" date="2013" name="BMC Genomics">
        <title>Genomics-driven discovery of the pneumocandin biosynthetic gene cluster in the fungus Glarea lozoyensis.</title>
        <authorList>
            <person name="Chen L."/>
            <person name="Yue Q."/>
            <person name="Zhang X."/>
            <person name="Xiang M."/>
            <person name="Wang C."/>
            <person name="Li S."/>
            <person name="Che Y."/>
            <person name="Ortiz-Lopez F.J."/>
            <person name="Bills G.F."/>
            <person name="Liu X."/>
            <person name="An Z."/>
        </authorList>
    </citation>
    <scope>NUCLEOTIDE SEQUENCE [LARGE SCALE GENOMIC DNA]</scope>
    <source>
        <strain evidence="5">ATCC 20868 / MF5171</strain>
    </source>
</reference>
<dbReference type="GO" id="GO:0000324">
    <property type="term" value="C:fungal-type vacuole"/>
    <property type="evidence" value="ECO:0007669"/>
    <property type="project" value="TreeGrafter"/>
</dbReference>
<dbReference type="PANTHER" id="PTHR36089:SF1">
    <property type="entry name" value="CHITIN SYNTHASE 3 COMPLEX PROTEIN CSI2-RELATED"/>
    <property type="match status" value="1"/>
</dbReference>
<dbReference type="OMA" id="ANAPYMQ"/>
<protein>
    <recommendedName>
        <fullName evidence="6">CSI2 protein</fullName>
    </recommendedName>
</protein>
<feature type="compositionally biased region" description="Polar residues" evidence="1">
    <location>
        <begin position="299"/>
        <end position="312"/>
    </location>
</feature>
<keyword evidence="2" id="KW-1133">Transmembrane helix</keyword>
<feature type="region of interest" description="Disordered" evidence="1">
    <location>
        <begin position="219"/>
        <end position="242"/>
    </location>
</feature>
<proteinExistence type="predicted"/>
<dbReference type="GeneID" id="19464955"/>
<feature type="compositionally biased region" description="Polar residues" evidence="1">
    <location>
        <begin position="325"/>
        <end position="355"/>
    </location>
</feature>
<dbReference type="eggNOG" id="ENOG502S625">
    <property type="taxonomic scope" value="Eukaryota"/>
</dbReference>
<feature type="region of interest" description="Disordered" evidence="1">
    <location>
        <begin position="31"/>
        <end position="94"/>
    </location>
</feature>
<dbReference type="KEGG" id="glz:GLAREA_05901"/>
<feature type="signal peptide" evidence="3">
    <location>
        <begin position="1"/>
        <end position="24"/>
    </location>
</feature>
<evidence type="ECO:0000313" key="4">
    <source>
        <dbReference type="EMBL" id="EPE32889.1"/>
    </source>
</evidence>
<name>S3D6Y4_GLAL2</name>
<keyword evidence="3" id="KW-0732">Signal</keyword>
<dbReference type="Proteomes" id="UP000016922">
    <property type="component" value="Unassembled WGS sequence"/>
</dbReference>
<keyword evidence="2" id="KW-0472">Membrane</keyword>
<evidence type="ECO:0000256" key="1">
    <source>
        <dbReference type="SAM" id="MobiDB-lite"/>
    </source>
</evidence>
<keyword evidence="5" id="KW-1185">Reference proteome</keyword>
<evidence type="ECO:0000256" key="3">
    <source>
        <dbReference type="SAM" id="SignalP"/>
    </source>
</evidence>
<feature type="region of interest" description="Disordered" evidence="1">
    <location>
        <begin position="299"/>
        <end position="391"/>
    </location>
</feature>
<feature type="compositionally biased region" description="Low complexity" evidence="1">
    <location>
        <begin position="41"/>
        <end position="67"/>
    </location>
</feature>
<sequence>MRLLQGKPLYLAATVALFAMSTSAQTTALPDLSTATEEKSTPTATASNTASNTNSATRSAASSGTTEAADDNDATSSSRSAITTGRITGSGSSAASITAPSITVSITGDATATDGGALTGLPTLSGVYKIYPASVPPTQNAPYMQKSTLPEGTVFIAVGSILGFMALGVLLWRALVAWSLHRSVKRAAMHQNMTDSKALFRTPVAPFYKDYHDRDSTISLGGLGKSGKKNKGEKGGLPRPSTANGLASTSSLFWSPTAGAAASGTGGLNTAGNRASSYLPAGYYAAGASSPANGQSHISLGHGNNISMSNLGPGSAAGLARPRSVGQTPPDSPHLTSSRGHMASSSTLNLNSAYNGDQRAPSAYLEDLFDGENGPPVPGHQHNRTGSGGRL</sequence>
<feature type="transmembrane region" description="Helical" evidence="2">
    <location>
        <begin position="154"/>
        <end position="176"/>
    </location>
</feature>
<feature type="compositionally biased region" description="Low complexity" evidence="1">
    <location>
        <begin position="80"/>
        <end position="94"/>
    </location>
</feature>
<dbReference type="EMBL" id="KE145358">
    <property type="protein sequence ID" value="EPE32889.1"/>
    <property type="molecule type" value="Genomic_DNA"/>
</dbReference>
<evidence type="ECO:0000256" key="2">
    <source>
        <dbReference type="SAM" id="Phobius"/>
    </source>
</evidence>
<evidence type="ECO:0000313" key="5">
    <source>
        <dbReference type="Proteomes" id="UP000016922"/>
    </source>
</evidence>
<dbReference type="OrthoDB" id="4065319at2759"/>
<dbReference type="HOGENOM" id="CLU_037244_1_0_1"/>